<dbReference type="RefSeq" id="WP_128626864.1">
    <property type="nucleotide sequence ID" value="NZ_RKST01000008.1"/>
</dbReference>
<dbReference type="AlphaFoldDB" id="A0A432V743"/>
<protein>
    <submittedName>
        <fullName evidence="2">Uncharacterized protein</fullName>
    </submittedName>
</protein>
<dbReference type="InterPro" id="IPR036249">
    <property type="entry name" value="Thioredoxin-like_sf"/>
</dbReference>
<accession>A0A432V743</accession>
<dbReference type="Gene3D" id="3.40.30.10">
    <property type="entry name" value="Glutaredoxin"/>
    <property type="match status" value="1"/>
</dbReference>
<feature type="chain" id="PRO_5019384649" evidence="1">
    <location>
        <begin position="33"/>
        <end position="270"/>
    </location>
</feature>
<evidence type="ECO:0000313" key="3">
    <source>
        <dbReference type="Proteomes" id="UP000281647"/>
    </source>
</evidence>
<dbReference type="Proteomes" id="UP000281647">
    <property type="component" value="Unassembled WGS sequence"/>
</dbReference>
<comment type="caution">
    <text evidence="2">The sequence shown here is derived from an EMBL/GenBank/DDBJ whole genome shotgun (WGS) entry which is preliminary data.</text>
</comment>
<proteinExistence type="predicted"/>
<dbReference type="EMBL" id="RKST01000008">
    <property type="protein sequence ID" value="RUM97992.1"/>
    <property type="molecule type" value="Genomic_DNA"/>
</dbReference>
<reference evidence="2 3" key="1">
    <citation type="submission" date="2018-11" db="EMBL/GenBank/DDBJ databases">
        <title>Pseudaminobacter arsenicus sp. nov., an arsenic-resistant bacterium isolated from arsenic-rich aquifers.</title>
        <authorList>
            <person name="Mu Y."/>
        </authorList>
    </citation>
    <scope>NUCLEOTIDE SEQUENCE [LARGE SCALE GENOMIC DNA]</scope>
    <source>
        <strain evidence="2 3">CB3</strain>
    </source>
</reference>
<evidence type="ECO:0000313" key="2">
    <source>
        <dbReference type="EMBL" id="RUM97992.1"/>
    </source>
</evidence>
<sequence length="270" mass="29709">MWFKQLRKRIPTRLKGALLFVGAALLLQPGQAAGQSRAEIAKSLEELSKAAESTAAFMKLYRDYNEALRLARTRPSSSDTLDEVRLGEEIEFGNPSAPEIAVVFLDYECSHCAPSRDFIASLETPGARDLRVVVRFPASGNLIKDSANVLLHCIYDRSPRTFLAAFSYLGSNPPRSQDNLMTFMQAAGFLSSDYEHCLGGTRAMQRMLHVYRYNIELYGACLLVGCSTMVDASGEVVSTVGIPLAIFGTNPTIGDSFRIASAKSVAHWWQ</sequence>
<keyword evidence="3" id="KW-1185">Reference proteome</keyword>
<organism evidence="2 3">
    <name type="scientific">Borborobacter arsenicus</name>
    <dbReference type="NCBI Taxonomy" id="1851146"/>
    <lineage>
        <taxon>Bacteria</taxon>
        <taxon>Pseudomonadati</taxon>
        <taxon>Pseudomonadota</taxon>
        <taxon>Alphaproteobacteria</taxon>
        <taxon>Hyphomicrobiales</taxon>
        <taxon>Phyllobacteriaceae</taxon>
        <taxon>Borborobacter</taxon>
    </lineage>
</organism>
<dbReference type="SUPFAM" id="SSF52833">
    <property type="entry name" value="Thioredoxin-like"/>
    <property type="match status" value="1"/>
</dbReference>
<evidence type="ECO:0000256" key="1">
    <source>
        <dbReference type="SAM" id="SignalP"/>
    </source>
</evidence>
<gene>
    <name evidence="2" type="ORF">EET67_10290</name>
</gene>
<name>A0A432V743_9HYPH</name>
<keyword evidence="1" id="KW-0732">Signal</keyword>
<feature type="signal peptide" evidence="1">
    <location>
        <begin position="1"/>
        <end position="32"/>
    </location>
</feature>